<name>A0AB32VS02_THECC</name>
<dbReference type="Gramene" id="Tc02v2_t029830.1">
    <property type="protein sequence ID" value="Tc02v2_p029830.1"/>
    <property type="gene ID" value="Tc02v2_g029830"/>
</dbReference>
<dbReference type="RefSeq" id="XP_017970067.1">
    <property type="nucleotide sequence ID" value="XM_018114578.1"/>
</dbReference>
<evidence type="ECO:0000313" key="4">
    <source>
        <dbReference type="RefSeq" id="XP_017970067.1"/>
    </source>
</evidence>
<gene>
    <name evidence="4" type="primary">LOC18610404</name>
</gene>
<feature type="region of interest" description="Disordered" evidence="1">
    <location>
        <begin position="435"/>
        <end position="473"/>
    </location>
</feature>
<proteinExistence type="predicted"/>
<accession>A0AB32VS02</accession>
<dbReference type="AlphaFoldDB" id="A0AB32VS02"/>
<dbReference type="InterPro" id="IPR012870">
    <property type="entry name" value="DUF1666"/>
</dbReference>
<dbReference type="GeneID" id="18610404"/>
<reference evidence="3" key="1">
    <citation type="journal article" date="1997" name="Nucleic Acids Res.">
        <title>tRNAscan-SE: a program for improved detection of transfer RNA genes in genomic sequence.</title>
        <authorList>
            <person name="Lowe T.M."/>
            <person name="Eddy S.R."/>
        </authorList>
    </citation>
    <scope>NUCLEOTIDE SEQUENCE [LARGE SCALE GENOMIC DNA]</scope>
    <source>
        <strain evidence="3">r\B97-61/B2</strain>
    </source>
</reference>
<keyword evidence="2" id="KW-0472">Membrane</keyword>
<dbReference type="PANTHER" id="PTHR46741:SF4">
    <property type="entry name" value="FINGER FYVE DOMAIN PROTEIN, PUTATIVE (DUF1666)-RELATED"/>
    <property type="match status" value="1"/>
</dbReference>
<organism evidence="3 4">
    <name type="scientific">Theobroma cacao</name>
    <name type="common">Cacao</name>
    <name type="synonym">Cocoa</name>
    <dbReference type="NCBI Taxonomy" id="3641"/>
    <lineage>
        <taxon>Eukaryota</taxon>
        <taxon>Viridiplantae</taxon>
        <taxon>Streptophyta</taxon>
        <taxon>Embryophyta</taxon>
        <taxon>Tracheophyta</taxon>
        <taxon>Spermatophyta</taxon>
        <taxon>Magnoliopsida</taxon>
        <taxon>eudicotyledons</taxon>
        <taxon>Gunneridae</taxon>
        <taxon>Pentapetalae</taxon>
        <taxon>rosids</taxon>
        <taxon>malvids</taxon>
        <taxon>Malvales</taxon>
        <taxon>Malvaceae</taxon>
        <taxon>Byttnerioideae</taxon>
        <taxon>Theobroma</taxon>
    </lineage>
</organism>
<dbReference type="Proteomes" id="UP000694886">
    <property type="component" value="Chromosome 2"/>
</dbReference>
<feature type="compositionally biased region" description="Acidic residues" evidence="1">
    <location>
        <begin position="457"/>
        <end position="473"/>
    </location>
</feature>
<sequence>MGTNRFFTLKKTHFDFVLGFMHGFLCRIMFPAVDSLWVFLSKFIVYVFGSIIGLIFRFPGGNRCLEENDSGACLDSNFDGLKERQSRDCVDHGNCGGEDSALVAGTSKYEFLYRKRITGFVEEPKTESYTVHEFYMGSNDYADCNGGIPDSRDSADGDVGKIEFELEDVIDEEIDRKTESSVEEKAEDSTESFMIEKLLDEEEEPQVVESNDVFENKTEESALRFSFVFEKQIKLEQLVEAEVTVEEAEATETEVAVKEQAQDSVENFIVEKLLEKPKQGIETEDTFEEKSEVAAENHFIEKNLEKRKREIEDNDHVEEKFGDFLESPVIDMYLEKWKQEKDESNEDGEVFSTRSKVDVESIAQEVLANRVDSRPESLLATDGHETHERNTCITDHEAAILTGQINDSDDEFIELEPLSEKLCVMGETESREGLAIEHEDDPEESIIPPEKTMEPTMQEEESDSNYEDQDDSEHDDLIERLKMELKIARTGGLPTILEESESPRMVQELGPLQIDEKYDHKHHIVEIKKVYRSYSDRMRKLDILNSQTMHAISLLQLKNPVRLSKVGKSSAPAVKSILSQNVWPFKQRKPEADPTMKLIRDLQRDFETVYVGQVCLSWEILNWQYGKVKELLGCDSHGIRQYNQVAGDFQLFQVLVQRFLENEPFQGRPRVEYYVKNRCALRHLLQVPVVKDDGSRYKNGAGEEDAVSSEMLTDIIEESMQVFWEFLRADKDEANATSKTPQQAQVAPHDPTDLELLTDVRTDLQKREKRLKEIQRSTNCIIKKLQRQHHRNLLDHALFIAQVELKLVSRVLNMLKITTDQLVWCHEKLNRINFSSRKIELEASFTLFPC</sequence>
<dbReference type="KEGG" id="tcc:18610404"/>
<reference evidence="4" key="2">
    <citation type="submission" date="2025-08" db="UniProtKB">
        <authorList>
            <consortium name="RefSeq"/>
        </authorList>
    </citation>
    <scope>IDENTIFICATION</scope>
</reference>
<feature type="transmembrane region" description="Helical" evidence="2">
    <location>
        <begin position="36"/>
        <end position="56"/>
    </location>
</feature>
<protein>
    <submittedName>
        <fullName evidence="4">Uncharacterized protein LOC18610404</fullName>
    </submittedName>
</protein>
<evidence type="ECO:0000256" key="1">
    <source>
        <dbReference type="SAM" id="MobiDB-lite"/>
    </source>
</evidence>
<evidence type="ECO:0000313" key="3">
    <source>
        <dbReference type="Proteomes" id="UP000694886"/>
    </source>
</evidence>
<dbReference type="Pfam" id="PF07891">
    <property type="entry name" value="DUF1666"/>
    <property type="match status" value="1"/>
</dbReference>
<keyword evidence="2" id="KW-1133">Transmembrane helix</keyword>
<keyword evidence="2" id="KW-0812">Transmembrane</keyword>
<evidence type="ECO:0000256" key="2">
    <source>
        <dbReference type="SAM" id="Phobius"/>
    </source>
</evidence>
<dbReference type="PANTHER" id="PTHR46741">
    <property type="entry name" value="OS09G0413600 PROTEIN"/>
    <property type="match status" value="1"/>
</dbReference>